<feature type="domain" description="N-acetyltransferase" evidence="5">
    <location>
        <begin position="140"/>
        <end position="282"/>
    </location>
</feature>
<dbReference type="NCBIfam" id="TIGR03448">
    <property type="entry name" value="mycothiol_MshD"/>
    <property type="match status" value="1"/>
</dbReference>
<dbReference type="InterPro" id="IPR000182">
    <property type="entry name" value="GNAT_dom"/>
</dbReference>
<evidence type="ECO:0000256" key="1">
    <source>
        <dbReference type="ARBA" id="ARBA00022679"/>
    </source>
</evidence>
<dbReference type="HAMAP" id="MF_01698">
    <property type="entry name" value="MshD"/>
    <property type="match status" value="1"/>
</dbReference>
<dbReference type="CDD" id="cd04301">
    <property type="entry name" value="NAT_SF"/>
    <property type="match status" value="1"/>
</dbReference>
<keyword evidence="1 4" id="KW-0808">Transferase</keyword>
<feature type="domain" description="N-acetyltransferase" evidence="5">
    <location>
        <begin position="1"/>
        <end position="143"/>
    </location>
</feature>
<proteinExistence type="inferred from homology"/>
<evidence type="ECO:0000313" key="7">
    <source>
        <dbReference type="Proteomes" id="UP000183015"/>
    </source>
</evidence>
<comment type="caution">
    <text evidence="4">Lacks conserved residue(s) required for the propagation of feature annotation.</text>
</comment>
<dbReference type="EMBL" id="FOAZ01000026">
    <property type="protein sequence ID" value="SEM39306.1"/>
    <property type="molecule type" value="Genomic_DNA"/>
</dbReference>
<dbReference type="AlphaFoldDB" id="A0A1H7XZB7"/>
<feature type="binding site" evidence="4">
    <location>
        <position position="31"/>
    </location>
    <ligand>
        <name>1D-myo-inositol 2-(L-cysteinylamino)-2-deoxy-alpha-D-glucopyranoside</name>
        <dbReference type="ChEBI" id="CHEBI:58887"/>
    </ligand>
</feature>
<reference evidence="7" key="1">
    <citation type="submission" date="2016-10" db="EMBL/GenBank/DDBJ databases">
        <authorList>
            <person name="Varghese N."/>
        </authorList>
    </citation>
    <scope>NUCLEOTIDE SEQUENCE [LARGE SCALE GENOMIC DNA]</scope>
    <source>
        <strain evidence="7">DSM 45096 / BCRC 16803 / CGMCC 4.1857 / CIP 109030 / JCM 12277 / KCTC 19219 / NBRC 100920 / 33214</strain>
    </source>
</reference>
<feature type="binding site" evidence="4">
    <location>
        <begin position="217"/>
        <end position="219"/>
    </location>
    <ligand>
        <name>acetyl-CoA</name>
        <dbReference type="ChEBI" id="CHEBI:57288"/>
        <label>2</label>
    </ligand>
</feature>
<dbReference type="PIRSF" id="PIRSF021524">
    <property type="entry name" value="MSH_acetyltransferase"/>
    <property type="match status" value="1"/>
</dbReference>
<accession>A0A1H7XZB7</accession>
<feature type="binding site" evidence="4">
    <location>
        <begin position="224"/>
        <end position="230"/>
    </location>
    <ligand>
        <name>acetyl-CoA</name>
        <dbReference type="ChEBI" id="CHEBI:57288"/>
        <label>2</label>
    </ligand>
</feature>
<dbReference type="Gene3D" id="3.40.630.30">
    <property type="match status" value="1"/>
</dbReference>
<comment type="function">
    <text evidence="4">Catalyzes the transfer of acetyl from acetyl-CoA to desacetylmycothiol (Cys-GlcN-Ins) to form mycothiol.</text>
</comment>
<comment type="subunit">
    <text evidence="4">Monomer.</text>
</comment>
<dbReference type="GO" id="GO:0008999">
    <property type="term" value="F:protein-N-terminal-alanine acetyltransferase activity"/>
    <property type="evidence" value="ECO:0007669"/>
    <property type="project" value="TreeGrafter"/>
</dbReference>
<evidence type="ECO:0000256" key="3">
    <source>
        <dbReference type="ARBA" id="ARBA00023315"/>
    </source>
</evidence>
<name>A0A1H7XZB7_STRJI</name>
<evidence type="ECO:0000259" key="5">
    <source>
        <dbReference type="PROSITE" id="PS51186"/>
    </source>
</evidence>
<dbReference type="eggNOG" id="COG0456">
    <property type="taxonomic scope" value="Bacteria"/>
</dbReference>
<feature type="binding site" evidence="4">
    <location>
        <begin position="70"/>
        <end position="72"/>
    </location>
    <ligand>
        <name>acetyl-CoA</name>
        <dbReference type="ChEBI" id="CHEBI:57288"/>
        <label>1</label>
    </ligand>
</feature>
<evidence type="ECO:0000313" key="6">
    <source>
        <dbReference type="EMBL" id="SEM39306.1"/>
    </source>
</evidence>
<dbReference type="PANTHER" id="PTHR43617">
    <property type="entry name" value="L-AMINO ACID N-ACETYLTRANSFERASE"/>
    <property type="match status" value="1"/>
</dbReference>
<dbReference type="PROSITE" id="PS51186">
    <property type="entry name" value="GNAT"/>
    <property type="match status" value="2"/>
</dbReference>
<comment type="similarity">
    <text evidence="4">Belongs to the acetyltransferase family. MshD subfamily.</text>
</comment>
<dbReference type="GO" id="GO:0010125">
    <property type="term" value="P:mycothiol biosynthetic process"/>
    <property type="evidence" value="ECO:0007669"/>
    <property type="project" value="UniProtKB-UniRule"/>
</dbReference>
<dbReference type="EC" id="2.3.1.189" evidence="4"/>
<feature type="binding site" evidence="4">
    <location>
        <position position="252"/>
    </location>
    <ligand>
        <name>1D-myo-inositol 2-(L-cysteinylamino)-2-deoxy-alpha-D-glucopyranoside</name>
        <dbReference type="ChEBI" id="CHEBI:58887"/>
    </ligand>
</feature>
<evidence type="ECO:0000256" key="2">
    <source>
        <dbReference type="ARBA" id="ARBA00022737"/>
    </source>
</evidence>
<dbReference type="Pfam" id="PF00583">
    <property type="entry name" value="Acetyltransf_1"/>
    <property type="match status" value="1"/>
</dbReference>
<comment type="catalytic activity">
    <reaction evidence="4">
        <text>1D-myo-inositol 2-(L-cysteinylamino)-2-deoxy-alpha-D-glucopyranoside + acetyl-CoA = mycothiol + CoA + H(+)</text>
        <dbReference type="Rhea" id="RHEA:26172"/>
        <dbReference type="ChEBI" id="CHEBI:15378"/>
        <dbReference type="ChEBI" id="CHEBI:16768"/>
        <dbReference type="ChEBI" id="CHEBI:57287"/>
        <dbReference type="ChEBI" id="CHEBI:57288"/>
        <dbReference type="ChEBI" id="CHEBI:58887"/>
        <dbReference type="EC" id="2.3.1.189"/>
    </reaction>
</comment>
<dbReference type="InterPro" id="IPR016181">
    <property type="entry name" value="Acyl_CoA_acyltransferase"/>
</dbReference>
<keyword evidence="3 4" id="KW-0012">Acyltransferase</keyword>
<feature type="binding site" evidence="4">
    <location>
        <position position="206"/>
    </location>
    <ligand>
        <name>1D-myo-inositol 2-(L-cysteinylamino)-2-deoxy-alpha-D-glucopyranoside</name>
        <dbReference type="ChEBI" id="CHEBI:58887"/>
    </ligand>
</feature>
<protein>
    <recommendedName>
        <fullName evidence="4">Mycothiol acetyltransferase</fullName>
        <shortName evidence="4">MSH acetyltransferase</shortName>
        <ecNumber evidence="4">2.3.1.189</ecNumber>
    </recommendedName>
    <alternativeName>
        <fullName evidence="4">Mycothiol synthase</fullName>
    </alternativeName>
</protein>
<dbReference type="PANTHER" id="PTHR43617:SF31">
    <property type="entry name" value="MYCOTHIOL ACETYLTRANSFERASE"/>
    <property type="match status" value="1"/>
</dbReference>
<evidence type="ECO:0000256" key="4">
    <source>
        <dbReference type="HAMAP-Rule" id="MF_01698"/>
    </source>
</evidence>
<sequence>MVERMDTAEREEIAALLARAAEGDGRQAVSEQGRLALRSGREDVAHLTSRDEHGALVGYAQIDAEWSAELVVDPARRREGHGRALLRRTLNSGARRLWAHGGHPAATHLAAEFRLELVRELRQLRRTGPAPAVPALPDGVTLRTFEPGRDEEAWLKVNAAAFAHHPEQGSWTRRDLEEREAESWFDPAGFFLAERDGELVGFHWTKAEGGLGEVYVVGVSPTEQGSGLGKALTAVGLRHLGEARGLATVLLYVDADNPAALRVYERAGFTVHEVDLMFGVPS</sequence>
<organism evidence="6 7">
    <name type="scientific">Streptacidiphilus jiangxiensis</name>
    <dbReference type="NCBI Taxonomy" id="235985"/>
    <lineage>
        <taxon>Bacteria</taxon>
        <taxon>Bacillati</taxon>
        <taxon>Actinomycetota</taxon>
        <taxon>Actinomycetes</taxon>
        <taxon>Kitasatosporales</taxon>
        <taxon>Streptomycetaceae</taxon>
        <taxon>Streptacidiphilus</taxon>
    </lineage>
</organism>
<feature type="binding site" evidence="4">
    <location>
        <position position="167"/>
    </location>
    <ligand>
        <name>1D-myo-inositol 2-(L-cysteinylamino)-2-deoxy-alpha-D-glucopyranoside</name>
        <dbReference type="ChEBI" id="CHEBI:58887"/>
    </ligand>
</feature>
<dbReference type="OrthoDB" id="3208058at2"/>
<feature type="binding site" evidence="4">
    <location>
        <position position="213"/>
    </location>
    <ligand>
        <name>1D-myo-inositol 2-(L-cysteinylamino)-2-deoxy-alpha-D-glucopyranoside</name>
        <dbReference type="ChEBI" id="CHEBI:58887"/>
    </ligand>
</feature>
<gene>
    <name evidence="4" type="primary">mshD</name>
    <name evidence="6" type="ORF">SAMN05414137_12624</name>
</gene>
<keyword evidence="2 4" id="KW-0677">Repeat</keyword>
<dbReference type="InterPro" id="IPR050276">
    <property type="entry name" value="MshD_Acetyltransferase"/>
</dbReference>
<dbReference type="GO" id="GO:0035447">
    <property type="term" value="F:mycothiol synthase activity"/>
    <property type="evidence" value="ECO:0007669"/>
    <property type="project" value="UniProtKB-UniRule"/>
</dbReference>
<keyword evidence="7" id="KW-1185">Reference proteome</keyword>
<dbReference type="SUPFAM" id="SSF55729">
    <property type="entry name" value="Acyl-CoA N-acyltransferases (Nat)"/>
    <property type="match status" value="1"/>
</dbReference>
<dbReference type="InterPro" id="IPR017813">
    <property type="entry name" value="Mycothiol_AcTrfase"/>
</dbReference>
<feature type="binding site" evidence="4">
    <location>
        <begin position="257"/>
        <end position="262"/>
    </location>
    <ligand>
        <name>acetyl-CoA</name>
        <dbReference type="ChEBI" id="CHEBI:57288"/>
        <label>2</label>
    </ligand>
</feature>
<dbReference type="Proteomes" id="UP000183015">
    <property type="component" value="Unassembled WGS sequence"/>
</dbReference>
<dbReference type="STRING" id="235985.SAMN05414137_12624"/>